<proteinExistence type="predicted"/>
<gene>
    <name evidence="2" type="ORF">OLC1_LOCUS2307</name>
</gene>
<dbReference type="PANTHER" id="PTHR31672:SF13">
    <property type="entry name" value="F-BOX PROTEIN CPR30-LIKE"/>
    <property type="match status" value="1"/>
</dbReference>
<dbReference type="NCBIfam" id="TIGR01640">
    <property type="entry name" value="F_box_assoc_1"/>
    <property type="match status" value="1"/>
</dbReference>
<dbReference type="InterPro" id="IPR006527">
    <property type="entry name" value="F-box-assoc_dom_typ1"/>
</dbReference>
<evidence type="ECO:0000313" key="2">
    <source>
        <dbReference type="EMBL" id="CAI9090067.1"/>
    </source>
</evidence>
<dbReference type="SUPFAM" id="SSF81383">
    <property type="entry name" value="F-box domain"/>
    <property type="match status" value="1"/>
</dbReference>
<accession>A0AAV1C3Y4</accession>
<dbReference type="InterPro" id="IPR017451">
    <property type="entry name" value="F-box-assoc_interact_dom"/>
</dbReference>
<evidence type="ECO:0000259" key="1">
    <source>
        <dbReference type="PROSITE" id="PS50181"/>
    </source>
</evidence>
<dbReference type="SMART" id="SM00256">
    <property type="entry name" value="FBOX"/>
    <property type="match status" value="1"/>
</dbReference>
<dbReference type="Pfam" id="PF07734">
    <property type="entry name" value="FBA_1"/>
    <property type="match status" value="1"/>
</dbReference>
<dbReference type="InterPro" id="IPR036047">
    <property type="entry name" value="F-box-like_dom_sf"/>
</dbReference>
<dbReference type="PROSITE" id="PS50181">
    <property type="entry name" value="FBOX"/>
    <property type="match status" value="1"/>
</dbReference>
<dbReference type="EMBL" id="OX459118">
    <property type="protein sequence ID" value="CAI9090067.1"/>
    <property type="molecule type" value="Genomic_DNA"/>
</dbReference>
<reference evidence="2" key="1">
    <citation type="submission" date="2023-03" db="EMBL/GenBank/DDBJ databases">
        <authorList>
            <person name="Julca I."/>
        </authorList>
    </citation>
    <scope>NUCLEOTIDE SEQUENCE</scope>
</reference>
<dbReference type="InterPro" id="IPR001810">
    <property type="entry name" value="F-box_dom"/>
</dbReference>
<sequence length="422" mass="48054">MEFSLLQDLPLEIIVAILMVLPIDALMCMMCVSKKFFSLISSSEFIKRHLLAALKEGNKFMLFDPNFVYDEPQKPFYLLSYENPINFSTIKRIPNVIDSNSYQIVSASGGLVFIIDTDSCGAIIHLWNPFIRRSLSLTTSTIGLEKFTFNDSRHLALGFGYVSQRDDHKIVRILYVEEEENGFLSSAAAQKKIANKENIVPFIEIFSLRSNTWEKIESSIFPWYLCDSISRAFVNNCVHWMASHVDGNSNNSEPVILSFDLLNEVFREIKLPAHYNFEESKMVEVTVYKGNLSLLFAHNPSLGNLQHCLLFVMEEYGNEASWTKEFDVMLDGFVHFPSLITANNEIAIIRTNVDDGKSELYLHNFCNNESRAFGDDQIEVPENVDFLPMIGSLVLLNAKNENMELLQGIDDDEKEKEALDSA</sequence>
<keyword evidence="3" id="KW-1185">Reference proteome</keyword>
<dbReference type="InterPro" id="IPR050796">
    <property type="entry name" value="SCF_F-box_component"/>
</dbReference>
<dbReference type="PANTHER" id="PTHR31672">
    <property type="entry name" value="BNACNNG10540D PROTEIN"/>
    <property type="match status" value="1"/>
</dbReference>
<dbReference type="AlphaFoldDB" id="A0AAV1C3Y4"/>
<name>A0AAV1C3Y4_OLDCO</name>
<evidence type="ECO:0000313" key="3">
    <source>
        <dbReference type="Proteomes" id="UP001161247"/>
    </source>
</evidence>
<dbReference type="Proteomes" id="UP001161247">
    <property type="component" value="Chromosome 1"/>
</dbReference>
<protein>
    <submittedName>
        <fullName evidence="2">OLC1v1024757C1</fullName>
    </submittedName>
</protein>
<organism evidence="2 3">
    <name type="scientific">Oldenlandia corymbosa var. corymbosa</name>
    <dbReference type="NCBI Taxonomy" id="529605"/>
    <lineage>
        <taxon>Eukaryota</taxon>
        <taxon>Viridiplantae</taxon>
        <taxon>Streptophyta</taxon>
        <taxon>Embryophyta</taxon>
        <taxon>Tracheophyta</taxon>
        <taxon>Spermatophyta</taxon>
        <taxon>Magnoliopsida</taxon>
        <taxon>eudicotyledons</taxon>
        <taxon>Gunneridae</taxon>
        <taxon>Pentapetalae</taxon>
        <taxon>asterids</taxon>
        <taxon>lamiids</taxon>
        <taxon>Gentianales</taxon>
        <taxon>Rubiaceae</taxon>
        <taxon>Rubioideae</taxon>
        <taxon>Spermacoceae</taxon>
        <taxon>Hedyotis-Oldenlandia complex</taxon>
        <taxon>Oldenlandia</taxon>
    </lineage>
</organism>
<dbReference type="Gene3D" id="1.20.1280.50">
    <property type="match status" value="1"/>
</dbReference>
<feature type="domain" description="F-box" evidence="1">
    <location>
        <begin position="3"/>
        <end position="49"/>
    </location>
</feature>